<keyword evidence="6" id="KW-0812">Transmembrane</keyword>
<dbReference type="STRING" id="1044.EH31_05165"/>
<dbReference type="PANTHER" id="PTHR42878:SF12">
    <property type="entry name" value="SENSOR HISTIDINE KINASE YCBM"/>
    <property type="match status" value="1"/>
</dbReference>
<dbReference type="InterPro" id="IPR050351">
    <property type="entry name" value="BphY/WalK/GraS-like"/>
</dbReference>
<keyword evidence="3" id="KW-0597">Phosphoprotein</keyword>
<dbReference type="Proteomes" id="UP000027647">
    <property type="component" value="Unassembled WGS sequence"/>
</dbReference>
<dbReference type="InterPro" id="IPR003661">
    <property type="entry name" value="HisK_dim/P_dom"/>
</dbReference>
<dbReference type="AlphaFoldDB" id="A0A074MJM1"/>
<keyword evidence="6" id="KW-0472">Membrane</keyword>
<dbReference type="CDD" id="cd00082">
    <property type="entry name" value="HisKA"/>
    <property type="match status" value="1"/>
</dbReference>
<dbReference type="Gene3D" id="1.10.287.130">
    <property type="match status" value="1"/>
</dbReference>
<dbReference type="PRINTS" id="PR00344">
    <property type="entry name" value="BCTRLSENSOR"/>
</dbReference>
<reference evidence="8 9" key="1">
    <citation type="submission" date="2014-04" db="EMBL/GenBank/DDBJ databases">
        <title>A comprehensive comparison of genomes of Erythrobacter spp. strains.</title>
        <authorList>
            <person name="Zheng Q."/>
        </authorList>
    </citation>
    <scope>NUCLEOTIDE SEQUENCE [LARGE SCALE GENOMIC DNA]</scope>
    <source>
        <strain evidence="8 9">DSM 6997</strain>
    </source>
</reference>
<evidence type="ECO:0000313" key="9">
    <source>
        <dbReference type="Proteomes" id="UP000027647"/>
    </source>
</evidence>
<dbReference type="GO" id="GO:0007234">
    <property type="term" value="P:osmosensory signaling via phosphorelay pathway"/>
    <property type="evidence" value="ECO:0007669"/>
    <property type="project" value="TreeGrafter"/>
</dbReference>
<dbReference type="PIRSF" id="PIRSF037347">
    <property type="entry name" value="STHK_CHASE2_PAS_prd"/>
    <property type="match status" value="1"/>
</dbReference>
<dbReference type="SMART" id="SM00388">
    <property type="entry name" value="HisKA"/>
    <property type="match status" value="1"/>
</dbReference>
<keyword evidence="6" id="KW-1133">Transmembrane helix</keyword>
<dbReference type="InterPro" id="IPR004358">
    <property type="entry name" value="Sig_transdc_His_kin-like_C"/>
</dbReference>
<feature type="transmembrane region" description="Helical" evidence="6">
    <location>
        <begin position="319"/>
        <end position="337"/>
    </location>
</feature>
<evidence type="ECO:0000313" key="8">
    <source>
        <dbReference type="EMBL" id="KEO92063.1"/>
    </source>
</evidence>
<dbReference type="InterPro" id="IPR003594">
    <property type="entry name" value="HATPase_dom"/>
</dbReference>
<dbReference type="InterPro" id="IPR017181">
    <property type="entry name" value="Sig_transdc_His_kin_CHASE2"/>
</dbReference>
<protein>
    <recommendedName>
        <fullName evidence="2">histidine kinase</fullName>
        <ecNumber evidence="2">2.7.13.3</ecNumber>
    </recommendedName>
</protein>
<dbReference type="InterPro" id="IPR036097">
    <property type="entry name" value="HisK_dim/P_sf"/>
</dbReference>
<feature type="transmembrane region" description="Helical" evidence="6">
    <location>
        <begin position="293"/>
        <end position="312"/>
    </location>
</feature>
<dbReference type="SMART" id="SM01080">
    <property type="entry name" value="CHASE2"/>
    <property type="match status" value="1"/>
</dbReference>
<dbReference type="eggNOG" id="COG4252">
    <property type="taxonomic scope" value="Bacteria"/>
</dbReference>
<comment type="catalytic activity">
    <reaction evidence="1">
        <text>ATP + protein L-histidine = ADP + protein N-phospho-L-histidine.</text>
        <dbReference type="EC" id="2.7.13.3"/>
    </reaction>
</comment>
<evidence type="ECO:0000256" key="5">
    <source>
        <dbReference type="ARBA" id="ARBA00022777"/>
    </source>
</evidence>
<evidence type="ECO:0000256" key="3">
    <source>
        <dbReference type="ARBA" id="ARBA00022553"/>
    </source>
</evidence>
<dbReference type="EC" id="2.7.13.3" evidence="2"/>
<dbReference type="PANTHER" id="PTHR42878">
    <property type="entry name" value="TWO-COMPONENT HISTIDINE KINASE"/>
    <property type="match status" value="1"/>
</dbReference>
<organism evidence="8 9">
    <name type="scientific">Erythrobacter longus</name>
    <dbReference type="NCBI Taxonomy" id="1044"/>
    <lineage>
        <taxon>Bacteria</taxon>
        <taxon>Pseudomonadati</taxon>
        <taxon>Pseudomonadota</taxon>
        <taxon>Alphaproteobacteria</taxon>
        <taxon>Sphingomonadales</taxon>
        <taxon>Erythrobacteraceae</taxon>
        <taxon>Erythrobacter/Porphyrobacter group</taxon>
        <taxon>Erythrobacter</taxon>
    </lineage>
</organism>
<dbReference type="Gene3D" id="3.30.565.10">
    <property type="entry name" value="Histidine kinase-like ATPase, C-terminal domain"/>
    <property type="match status" value="1"/>
</dbReference>
<dbReference type="RefSeq" id="WP_034958443.1">
    <property type="nucleotide sequence ID" value="NZ_JMIW01000001.1"/>
</dbReference>
<dbReference type="InterPro" id="IPR005467">
    <property type="entry name" value="His_kinase_dom"/>
</dbReference>
<feature type="transmembrane region" description="Helical" evidence="6">
    <location>
        <begin position="343"/>
        <end position="361"/>
    </location>
</feature>
<evidence type="ECO:0000256" key="2">
    <source>
        <dbReference type="ARBA" id="ARBA00012438"/>
    </source>
</evidence>
<dbReference type="Pfam" id="PF05226">
    <property type="entry name" value="CHASE2"/>
    <property type="match status" value="1"/>
</dbReference>
<dbReference type="GO" id="GO:0000155">
    <property type="term" value="F:phosphorelay sensor kinase activity"/>
    <property type="evidence" value="ECO:0007669"/>
    <property type="project" value="InterPro"/>
</dbReference>
<dbReference type="GO" id="GO:0030295">
    <property type="term" value="F:protein kinase activator activity"/>
    <property type="evidence" value="ECO:0007669"/>
    <property type="project" value="TreeGrafter"/>
</dbReference>
<sequence length="733" mass="79286">MRGGTNFLKSRLTAEWLILFVAMLALLVATQQRGWTQRFDLFLLDIEGQINAPETDPSIILLKIDDRALSQVGSWPWDRSVHAELIDKVSAFAPRAIAYDVLFIEPGTEASDQALANALRSSGKVVLPHSFAAKPNTVDGLMPVYPLPLFRTNAEGTGHVALVPEEDGVSRQFDLVFEIDGETFPHLMVATLALARQTKWQNEAVAGDERDTAYVRYGEIGSIREMSAATVLDGSAPPQFFEDAIVLVGATSQGLGDRYSVPSYAGGILPGLEMQGALANAMLTDNLVKRASAPWTLIVQIAAIVLLFASFWRLSPRSALIAAIALVAGLFAVFFITLMAVNIWLPVGGALLAIVISYPLWGWRRLTSVSRFLEAEAAELGGLATLPSSHKSEGFDVVAQQVAKLKQLTKGVTGNLTLIQDVINASPDAMLVTDGDGAVSMGNFAAQNLFGPMKKVQGLQLRDLLDAAGGELDEERNELDLGDGRTFWLASADLDADVGSQVLCLREVTEIKEAERHRRETLEFLSHDMRSPQVAIIGLAQQKDAGLKAPERFGRIEDQARRTLKLTEDFVQIARISNEGLEREETEMNSVLQEAADRAFPLAHKKGIKVVFDPHEEPFFARLDPFAVARMLDNLIGNAVKFSPENSQVTLGFDVGTNGQAVVLSVADQGPGLSPERRADPFARFGARDTSAGPSSGLGLAYVKQVVDLHDGEIAIEPVPGGGTKFVITLANV</sequence>
<dbReference type="EMBL" id="JMIW01000001">
    <property type="protein sequence ID" value="KEO92063.1"/>
    <property type="molecule type" value="Genomic_DNA"/>
</dbReference>
<evidence type="ECO:0000256" key="6">
    <source>
        <dbReference type="SAM" id="Phobius"/>
    </source>
</evidence>
<keyword evidence="4" id="KW-0808">Transferase</keyword>
<feature type="domain" description="Histidine kinase" evidence="7">
    <location>
        <begin position="524"/>
        <end position="733"/>
    </location>
</feature>
<dbReference type="SMART" id="SM00387">
    <property type="entry name" value="HATPase_c"/>
    <property type="match status" value="1"/>
</dbReference>
<keyword evidence="9" id="KW-1185">Reference proteome</keyword>
<dbReference type="GO" id="GO:0000156">
    <property type="term" value="F:phosphorelay response regulator activity"/>
    <property type="evidence" value="ECO:0007669"/>
    <property type="project" value="TreeGrafter"/>
</dbReference>
<dbReference type="SUPFAM" id="SSF55874">
    <property type="entry name" value="ATPase domain of HSP90 chaperone/DNA topoisomerase II/histidine kinase"/>
    <property type="match status" value="1"/>
</dbReference>
<dbReference type="eggNOG" id="COG5002">
    <property type="taxonomic scope" value="Bacteria"/>
</dbReference>
<gene>
    <name evidence="8" type="ORF">EH31_05165</name>
</gene>
<evidence type="ECO:0000256" key="4">
    <source>
        <dbReference type="ARBA" id="ARBA00022679"/>
    </source>
</evidence>
<evidence type="ECO:0000259" key="7">
    <source>
        <dbReference type="PROSITE" id="PS50109"/>
    </source>
</evidence>
<evidence type="ECO:0000256" key="1">
    <source>
        <dbReference type="ARBA" id="ARBA00000085"/>
    </source>
</evidence>
<dbReference type="InterPro" id="IPR007890">
    <property type="entry name" value="CHASE2"/>
</dbReference>
<feature type="transmembrane region" description="Helical" evidence="6">
    <location>
        <begin position="12"/>
        <end position="29"/>
    </location>
</feature>
<proteinExistence type="predicted"/>
<dbReference type="PROSITE" id="PS50109">
    <property type="entry name" value="HIS_KIN"/>
    <property type="match status" value="1"/>
</dbReference>
<keyword evidence="5" id="KW-0418">Kinase</keyword>
<dbReference type="OrthoDB" id="9789782at2"/>
<dbReference type="InterPro" id="IPR036890">
    <property type="entry name" value="HATPase_C_sf"/>
</dbReference>
<dbReference type="Pfam" id="PF02518">
    <property type="entry name" value="HATPase_c"/>
    <property type="match status" value="1"/>
</dbReference>
<accession>A0A074MJM1</accession>
<dbReference type="SUPFAM" id="SSF47384">
    <property type="entry name" value="Homodimeric domain of signal transducing histidine kinase"/>
    <property type="match status" value="1"/>
</dbReference>
<comment type="caution">
    <text evidence="8">The sequence shown here is derived from an EMBL/GenBank/DDBJ whole genome shotgun (WGS) entry which is preliminary data.</text>
</comment>
<name>A0A074MJM1_ERYLO</name>